<dbReference type="Gene3D" id="2.70.70.10">
    <property type="entry name" value="Glucose Permease (Domain IIA)"/>
    <property type="match status" value="1"/>
</dbReference>
<gene>
    <name evidence="3" type="ORF">DFI_01875</name>
</gene>
<feature type="domain" description="LysM" evidence="2">
    <location>
        <begin position="105"/>
        <end position="150"/>
    </location>
</feature>
<dbReference type="Pfam" id="PF01551">
    <property type="entry name" value="Peptidase_M23"/>
    <property type="match status" value="1"/>
</dbReference>
<reference evidence="3 4" key="1">
    <citation type="submission" date="2017-05" db="EMBL/GenBank/DDBJ databases">
        <title>The complete genome sequence of Deinococcus ficus isolated from the rhizosphere of the Ficus religiosa L. in Taiwan.</title>
        <authorList>
            <person name="Wu K.-M."/>
            <person name="Liao T.-L."/>
            <person name="Liu Y.-M."/>
            <person name="Young C.-C."/>
            <person name="Tsai S.-F."/>
        </authorList>
    </citation>
    <scope>NUCLEOTIDE SEQUENCE [LARGE SCALE GENOMIC DNA]</scope>
    <source>
        <strain evidence="3 4">CC-FR2-10</strain>
    </source>
</reference>
<dbReference type="GO" id="GO:0004222">
    <property type="term" value="F:metalloendopeptidase activity"/>
    <property type="evidence" value="ECO:0007669"/>
    <property type="project" value="TreeGrafter"/>
</dbReference>
<dbReference type="PANTHER" id="PTHR21666">
    <property type="entry name" value="PEPTIDASE-RELATED"/>
    <property type="match status" value="1"/>
</dbReference>
<dbReference type="SUPFAM" id="SSF51261">
    <property type="entry name" value="Duplicated hybrid motif"/>
    <property type="match status" value="1"/>
</dbReference>
<protein>
    <submittedName>
        <fullName evidence="3">Peptidase M23</fullName>
    </submittedName>
</protein>
<dbReference type="PROSITE" id="PS51782">
    <property type="entry name" value="LYSM"/>
    <property type="match status" value="2"/>
</dbReference>
<dbReference type="InterPro" id="IPR011055">
    <property type="entry name" value="Dup_hybrid_motif"/>
</dbReference>
<dbReference type="SMART" id="SM00257">
    <property type="entry name" value="LysM"/>
    <property type="match status" value="2"/>
</dbReference>
<evidence type="ECO:0000313" key="4">
    <source>
        <dbReference type="Proteomes" id="UP000259030"/>
    </source>
</evidence>
<keyword evidence="4" id="KW-1185">Reference proteome</keyword>
<dbReference type="PANTHER" id="PTHR21666:SF289">
    <property type="entry name" value="L-ALA--D-GLU ENDOPEPTIDASE"/>
    <property type="match status" value="1"/>
</dbReference>
<dbReference type="Proteomes" id="UP000259030">
    <property type="component" value="Chromosome"/>
</dbReference>
<dbReference type="SUPFAM" id="SSF54106">
    <property type="entry name" value="LysM domain"/>
    <property type="match status" value="2"/>
</dbReference>
<dbReference type="CDD" id="cd00118">
    <property type="entry name" value="LysM"/>
    <property type="match status" value="2"/>
</dbReference>
<dbReference type="InterPro" id="IPR050570">
    <property type="entry name" value="Cell_wall_metabolism_enzyme"/>
</dbReference>
<dbReference type="KEGG" id="dfc:DFI_01875"/>
<dbReference type="EMBL" id="CP021081">
    <property type="protein sequence ID" value="ASN79917.1"/>
    <property type="molecule type" value="Genomic_DNA"/>
</dbReference>
<dbReference type="STRING" id="317577.GCA_000419625_00770"/>
<dbReference type="InterPro" id="IPR036779">
    <property type="entry name" value="LysM_dom_sf"/>
</dbReference>
<name>A0A221STF4_9DEIO</name>
<dbReference type="Pfam" id="PF01476">
    <property type="entry name" value="LysM"/>
    <property type="match status" value="2"/>
</dbReference>
<organism evidence="3 4">
    <name type="scientific">Deinococcus ficus</name>
    <dbReference type="NCBI Taxonomy" id="317577"/>
    <lineage>
        <taxon>Bacteria</taxon>
        <taxon>Thermotogati</taxon>
        <taxon>Deinococcota</taxon>
        <taxon>Deinococci</taxon>
        <taxon>Deinococcales</taxon>
        <taxon>Deinococcaceae</taxon>
        <taxon>Deinococcus</taxon>
    </lineage>
</organism>
<feature type="domain" description="LysM" evidence="2">
    <location>
        <begin position="52"/>
        <end position="97"/>
    </location>
</feature>
<dbReference type="Gene3D" id="3.10.350.10">
    <property type="entry name" value="LysM domain"/>
    <property type="match status" value="2"/>
</dbReference>
<evidence type="ECO:0000256" key="1">
    <source>
        <dbReference type="ARBA" id="ARBA00022729"/>
    </source>
</evidence>
<evidence type="ECO:0000313" key="3">
    <source>
        <dbReference type="EMBL" id="ASN79917.1"/>
    </source>
</evidence>
<dbReference type="InterPro" id="IPR016047">
    <property type="entry name" value="M23ase_b-sheet_dom"/>
</dbReference>
<accession>A0A221STF4</accession>
<proteinExistence type="predicted"/>
<evidence type="ECO:0000259" key="2">
    <source>
        <dbReference type="PROSITE" id="PS51782"/>
    </source>
</evidence>
<dbReference type="AlphaFoldDB" id="A0A221STF4"/>
<dbReference type="CDD" id="cd12797">
    <property type="entry name" value="M23_peptidase"/>
    <property type="match status" value="1"/>
</dbReference>
<dbReference type="InterPro" id="IPR018392">
    <property type="entry name" value="LysM"/>
</dbReference>
<keyword evidence="1" id="KW-0732">Signal</keyword>
<sequence length="325" mass="34253">MPSSVGETGGGVPRVSPLVVYARGIVRKGVVAGVRRLVLGGVLLCGAAGAATPYRVQAGDTLLGIALRAGVSVSAIRAVNPALRASSTVQLGRVIQIPDRSAPATTHTVTAGQNLTVIARKYGLTLTQLVRANPKYASGRPVPAGARLSIPARQVPVYLTTGRDTVAPAAARPAARSTRVVTTPAATARSASPRSSAAWLWPVTGYTTVSSGFGGRTLEGEGEQHYGIDIVAPVGTPVRAARAGRVLESRPDYQRGWGWTVVIEHPDGWITRYAHLSANLTKQGEWVVRGQPIGRVGDTGRSTGPHLHFGTYLRWNPRDPMSLYR</sequence>